<dbReference type="PANTHER" id="PTHR33911">
    <property type="entry name" value="RRNA-PROCESSING PROTEIN EFG1"/>
    <property type="match status" value="1"/>
</dbReference>
<dbReference type="STRING" id="157072.A0A024U420"/>
<dbReference type="GeneID" id="20083820"/>
<comment type="similarity">
    <text evidence="2">Belongs to the EFG1 family.</text>
</comment>
<name>A0A024U420_9STRA</name>
<dbReference type="EMBL" id="KI913963">
    <property type="protein sequence ID" value="ETW01171.1"/>
    <property type="molecule type" value="Genomic_DNA"/>
</dbReference>
<dbReference type="GO" id="GO:0030688">
    <property type="term" value="C:preribosome, small subunit precursor"/>
    <property type="evidence" value="ECO:0007669"/>
    <property type="project" value="TreeGrafter"/>
</dbReference>
<evidence type="ECO:0000256" key="1">
    <source>
        <dbReference type="ARBA" id="ARBA00004604"/>
    </source>
</evidence>
<feature type="compositionally biased region" description="Basic residues" evidence="8">
    <location>
        <begin position="11"/>
        <end position="30"/>
    </location>
</feature>
<dbReference type="Pfam" id="PF10153">
    <property type="entry name" value="Efg1"/>
    <property type="match status" value="1"/>
</dbReference>
<evidence type="ECO:0000256" key="5">
    <source>
        <dbReference type="ARBA" id="ARBA00022552"/>
    </source>
</evidence>
<dbReference type="GO" id="GO:0005730">
    <property type="term" value="C:nucleolus"/>
    <property type="evidence" value="ECO:0007669"/>
    <property type="project" value="UniProtKB-SubCell"/>
</dbReference>
<feature type="compositionally biased region" description="Acidic residues" evidence="8">
    <location>
        <begin position="223"/>
        <end position="237"/>
    </location>
</feature>
<dbReference type="OrthoDB" id="47732at2759"/>
<proteinExistence type="inferred from homology"/>
<feature type="compositionally biased region" description="Basic and acidic residues" evidence="8">
    <location>
        <begin position="189"/>
        <end position="202"/>
    </location>
</feature>
<keyword evidence="7" id="KW-0539">Nucleus</keyword>
<dbReference type="VEuPathDB" id="FungiDB:H310_06770"/>
<sequence length="237" mass="27715">MGRPTAGTILRMKKAQVKPKKKNPSLKNKIRNLERFLKKDTLPDDVRRAKEEELKELQKQTEGKQEEDRSREITLKFKKVRFFDRRRLMRLLKKLKRQLDAPASSESDKDELEKQFEQAKEDMMYVYYYPKGERYINLFPDAKKPHSAEDLERQDKMKKAALKAFKSDDNRTAFDHYCFNDDEAPPAEDDTKKRKVGKDGKTTKRKNKRPKTSTAKVVMADLDGADDGSGGDDDFFL</sequence>
<keyword evidence="6" id="KW-0175">Coiled coil</keyword>
<dbReference type="GO" id="GO:0000462">
    <property type="term" value="P:maturation of SSU-rRNA from tricistronic rRNA transcript (SSU-rRNA, 5.8S rRNA, LSU-rRNA)"/>
    <property type="evidence" value="ECO:0007669"/>
    <property type="project" value="TreeGrafter"/>
</dbReference>
<dbReference type="eggNOG" id="KOG4484">
    <property type="taxonomic scope" value="Eukaryota"/>
</dbReference>
<dbReference type="AlphaFoldDB" id="A0A024U420"/>
<dbReference type="RefSeq" id="XP_008870169.1">
    <property type="nucleotide sequence ID" value="XM_008871947.1"/>
</dbReference>
<reference evidence="9" key="1">
    <citation type="submission" date="2013-12" db="EMBL/GenBank/DDBJ databases">
        <title>The Genome Sequence of Aphanomyces invadans NJM9701.</title>
        <authorList>
            <consortium name="The Broad Institute Genomics Platform"/>
            <person name="Russ C."/>
            <person name="Tyler B."/>
            <person name="van West P."/>
            <person name="Dieguez-Uribeondo J."/>
            <person name="Young S.K."/>
            <person name="Zeng Q."/>
            <person name="Gargeya S."/>
            <person name="Fitzgerald M."/>
            <person name="Abouelleil A."/>
            <person name="Alvarado L."/>
            <person name="Chapman S.B."/>
            <person name="Gainer-Dewar J."/>
            <person name="Goldberg J."/>
            <person name="Griggs A."/>
            <person name="Gujja S."/>
            <person name="Hansen M."/>
            <person name="Howarth C."/>
            <person name="Imamovic A."/>
            <person name="Ireland A."/>
            <person name="Larimer J."/>
            <person name="McCowan C."/>
            <person name="Murphy C."/>
            <person name="Pearson M."/>
            <person name="Poon T.W."/>
            <person name="Priest M."/>
            <person name="Roberts A."/>
            <person name="Saif S."/>
            <person name="Shea T."/>
            <person name="Sykes S."/>
            <person name="Wortman J."/>
            <person name="Nusbaum C."/>
            <person name="Birren B."/>
        </authorList>
    </citation>
    <scope>NUCLEOTIDE SEQUENCE [LARGE SCALE GENOMIC DNA]</scope>
    <source>
        <strain evidence="9">NJM9701</strain>
    </source>
</reference>
<feature type="region of interest" description="Disordered" evidence="8">
    <location>
        <begin position="1"/>
        <end position="32"/>
    </location>
</feature>
<protein>
    <recommendedName>
        <fullName evidence="3">rRNA-processing protein EFG1</fullName>
    </recommendedName>
    <alternativeName>
        <fullName evidence="4">rRNA-processing protein efg1</fullName>
    </alternativeName>
</protein>
<evidence type="ECO:0000313" key="9">
    <source>
        <dbReference type="EMBL" id="ETW01171.1"/>
    </source>
</evidence>
<comment type="subcellular location">
    <subcellularLocation>
        <location evidence="1">Nucleus</location>
        <location evidence="1">Nucleolus</location>
    </subcellularLocation>
</comment>
<evidence type="ECO:0000256" key="7">
    <source>
        <dbReference type="ARBA" id="ARBA00023242"/>
    </source>
</evidence>
<organism evidence="9">
    <name type="scientific">Aphanomyces invadans</name>
    <dbReference type="NCBI Taxonomy" id="157072"/>
    <lineage>
        <taxon>Eukaryota</taxon>
        <taxon>Sar</taxon>
        <taxon>Stramenopiles</taxon>
        <taxon>Oomycota</taxon>
        <taxon>Saprolegniomycetes</taxon>
        <taxon>Saprolegniales</taxon>
        <taxon>Verrucalvaceae</taxon>
        <taxon>Aphanomyces</taxon>
    </lineage>
</organism>
<dbReference type="InterPro" id="IPR050786">
    <property type="entry name" value="EFG1_rRNA-proc"/>
</dbReference>
<accession>A0A024U420</accession>
<evidence type="ECO:0000256" key="8">
    <source>
        <dbReference type="SAM" id="MobiDB-lite"/>
    </source>
</evidence>
<evidence type="ECO:0000256" key="6">
    <source>
        <dbReference type="ARBA" id="ARBA00023054"/>
    </source>
</evidence>
<feature type="region of interest" description="Disordered" evidence="8">
    <location>
        <begin position="180"/>
        <end position="237"/>
    </location>
</feature>
<evidence type="ECO:0000256" key="3">
    <source>
        <dbReference type="ARBA" id="ARBA00018689"/>
    </source>
</evidence>
<dbReference type="PANTHER" id="PTHR33911:SF1">
    <property type="entry name" value="RRNA-PROCESSING PROTEIN EFG1"/>
    <property type="match status" value="1"/>
</dbReference>
<evidence type="ECO:0000256" key="2">
    <source>
        <dbReference type="ARBA" id="ARBA00006916"/>
    </source>
</evidence>
<gene>
    <name evidence="9" type="ORF">H310_06770</name>
</gene>
<keyword evidence="5" id="KW-0698">rRNA processing</keyword>
<dbReference type="InterPro" id="IPR019310">
    <property type="entry name" value="Efg1"/>
</dbReference>
<evidence type="ECO:0000256" key="4">
    <source>
        <dbReference type="ARBA" id="ARBA00019827"/>
    </source>
</evidence>